<evidence type="ECO:0000313" key="4">
    <source>
        <dbReference type="Proteomes" id="UP001206924"/>
    </source>
</evidence>
<dbReference type="RefSeq" id="WP_255866560.1">
    <property type="nucleotide sequence ID" value="NZ_CP104263.1"/>
</dbReference>
<reference evidence="3 4" key="1">
    <citation type="submission" date="2022-07" db="EMBL/GenBank/DDBJ databases">
        <title>Novel species in genus Arthrobacter.</title>
        <authorList>
            <person name="Liu Y."/>
        </authorList>
    </citation>
    <scope>NUCLEOTIDE SEQUENCE [LARGE SCALE GENOMIC DNA]</scope>
    <source>
        <strain evidence="4">zg-Y859</strain>
    </source>
</reference>
<evidence type="ECO:0000256" key="2">
    <source>
        <dbReference type="SAM" id="Phobius"/>
    </source>
</evidence>
<feature type="transmembrane region" description="Helical" evidence="2">
    <location>
        <begin position="12"/>
        <end position="33"/>
    </location>
</feature>
<sequence>MQQRPLYIRVRSILEILSTLWLISAVIGVGFFSGGTTSLAFSLILLYSTGAALLVVISALYRVLSRAARQRVEAVPDDSAAAVFVDTTRSATEEIMAALRPAAPYGTPGASVRMPSTVDALDVAAALTARTAALTSAAAAEKSAAAAAAMVAPGKSGSAAKSVMNKSVVNKSASKKKAAPKQPAQPTKAQAAKTRPANNNGSRGTGNQASTAPKKSTGGKKPGSAGKGAGGDKASNSGSAGTKKPERATAPEVKAAPFETGMSMPGIRTAQQDILPRQTGAPSCGLAGPTRLGGPGPRQLVAA</sequence>
<feature type="transmembrane region" description="Helical" evidence="2">
    <location>
        <begin position="39"/>
        <end position="61"/>
    </location>
</feature>
<dbReference type="EMBL" id="JANFLP010000019">
    <property type="protein sequence ID" value="MCQ1951539.1"/>
    <property type="molecule type" value="Genomic_DNA"/>
</dbReference>
<comment type="caution">
    <text evidence="3">The sequence shown here is derived from an EMBL/GenBank/DDBJ whole genome shotgun (WGS) entry which is preliminary data.</text>
</comment>
<evidence type="ECO:0000313" key="3">
    <source>
        <dbReference type="EMBL" id="MCQ1951539.1"/>
    </source>
</evidence>
<feature type="region of interest" description="Disordered" evidence="1">
    <location>
        <begin position="155"/>
        <end position="264"/>
    </location>
</feature>
<organism evidence="3 4">
    <name type="scientific">Arthrobacter jinronghuae</name>
    <dbReference type="NCBI Taxonomy" id="2964609"/>
    <lineage>
        <taxon>Bacteria</taxon>
        <taxon>Bacillati</taxon>
        <taxon>Actinomycetota</taxon>
        <taxon>Actinomycetes</taxon>
        <taxon>Micrococcales</taxon>
        <taxon>Micrococcaceae</taxon>
        <taxon>Arthrobacter</taxon>
    </lineage>
</organism>
<evidence type="ECO:0000256" key="1">
    <source>
        <dbReference type="SAM" id="MobiDB-lite"/>
    </source>
</evidence>
<feature type="compositionally biased region" description="Polar residues" evidence="1">
    <location>
        <begin position="196"/>
        <end position="209"/>
    </location>
</feature>
<feature type="compositionally biased region" description="Low complexity" evidence="1">
    <location>
        <begin position="232"/>
        <end position="241"/>
    </location>
</feature>
<dbReference type="Proteomes" id="UP001206924">
    <property type="component" value="Unassembled WGS sequence"/>
</dbReference>
<proteinExistence type="predicted"/>
<keyword evidence="2" id="KW-1133">Transmembrane helix</keyword>
<keyword evidence="4" id="KW-1185">Reference proteome</keyword>
<accession>A0ABT1NXV8</accession>
<keyword evidence="2" id="KW-0812">Transmembrane</keyword>
<feature type="compositionally biased region" description="Low complexity" evidence="1">
    <location>
        <begin position="180"/>
        <end position="194"/>
    </location>
</feature>
<protein>
    <submittedName>
        <fullName evidence="3">Uncharacterized protein</fullName>
    </submittedName>
</protein>
<keyword evidence="2" id="KW-0472">Membrane</keyword>
<feature type="region of interest" description="Disordered" evidence="1">
    <location>
        <begin position="277"/>
        <end position="303"/>
    </location>
</feature>
<name>A0ABT1NXV8_9MICC</name>
<gene>
    <name evidence="3" type="ORF">NNX28_16590</name>
</gene>